<accession>X0PVP0</accession>
<dbReference type="eggNOG" id="COG2608">
    <property type="taxonomic scope" value="Bacteria"/>
</dbReference>
<dbReference type="CDD" id="cd00371">
    <property type="entry name" value="HMA"/>
    <property type="match status" value="1"/>
</dbReference>
<name>X0PVP0_9LACO</name>
<evidence type="ECO:0000259" key="3">
    <source>
        <dbReference type="PROSITE" id="PS50846"/>
    </source>
</evidence>
<dbReference type="PANTHER" id="PTHR46594">
    <property type="entry name" value="P-TYPE CATION-TRANSPORTING ATPASE"/>
    <property type="match status" value="1"/>
</dbReference>
<dbReference type="PATRIC" id="fig|1423734.3.peg.527"/>
<evidence type="ECO:0000313" key="5">
    <source>
        <dbReference type="Proteomes" id="UP000051236"/>
    </source>
</evidence>
<dbReference type="FunFam" id="3.30.70.100:FF:000001">
    <property type="entry name" value="ATPase copper transporting beta"/>
    <property type="match status" value="1"/>
</dbReference>
<dbReference type="AlphaFoldDB" id="X0PVP0"/>
<reference evidence="4 5" key="1">
    <citation type="journal article" date="2015" name="Genome Announc.">
        <title>Expanding the biotechnology potential of lactobacilli through comparative genomics of 213 strains and associated genera.</title>
        <authorList>
            <person name="Sun Z."/>
            <person name="Harris H.M."/>
            <person name="McCann A."/>
            <person name="Guo C."/>
            <person name="Argimon S."/>
            <person name="Zhang W."/>
            <person name="Yang X."/>
            <person name="Jeffery I.B."/>
            <person name="Cooney J.C."/>
            <person name="Kagawa T.F."/>
            <person name="Liu W."/>
            <person name="Song Y."/>
            <person name="Salvetti E."/>
            <person name="Wrobel A."/>
            <person name="Rasinkangas P."/>
            <person name="Parkhill J."/>
            <person name="Rea M.C."/>
            <person name="O'Sullivan O."/>
            <person name="Ritari J."/>
            <person name="Douillard F.P."/>
            <person name="Paul Ross R."/>
            <person name="Yang R."/>
            <person name="Briner A.E."/>
            <person name="Felis G.E."/>
            <person name="de Vos W.M."/>
            <person name="Barrangou R."/>
            <person name="Klaenhammer T.R."/>
            <person name="Caufield P.W."/>
            <person name="Cui Y."/>
            <person name="Zhang H."/>
            <person name="O'Toole P.W."/>
        </authorList>
    </citation>
    <scope>NUCLEOTIDE SEQUENCE [LARGE SCALE GENOMIC DNA]</scope>
    <source>
        <strain evidence="4 5">DSM 18527</strain>
    </source>
</reference>
<evidence type="ECO:0000313" key="4">
    <source>
        <dbReference type="EMBL" id="KRM35967.1"/>
    </source>
</evidence>
<protein>
    <recommendedName>
        <fullName evidence="1">Copper chaperone CopZ</fullName>
    </recommendedName>
</protein>
<gene>
    <name evidence="4" type="ORF">FC83_GL000525</name>
</gene>
<keyword evidence="2" id="KW-0479">Metal-binding</keyword>
<dbReference type="GO" id="GO:0046872">
    <property type="term" value="F:metal ion binding"/>
    <property type="evidence" value="ECO:0007669"/>
    <property type="project" value="UniProtKB-KW"/>
</dbReference>
<dbReference type="OrthoDB" id="2721717at2"/>
<dbReference type="PROSITE" id="PS01047">
    <property type="entry name" value="HMA_1"/>
    <property type="match status" value="1"/>
</dbReference>
<dbReference type="EMBL" id="AZGA01000009">
    <property type="protein sequence ID" value="KRM35967.1"/>
    <property type="molecule type" value="Genomic_DNA"/>
</dbReference>
<organism evidence="4 5">
    <name type="scientific">Agrilactobacillus composti DSM 18527 = JCM 14202</name>
    <dbReference type="NCBI Taxonomy" id="1423734"/>
    <lineage>
        <taxon>Bacteria</taxon>
        <taxon>Bacillati</taxon>
        <taxon>Bacillota</taxon>
        <taxon>Bacilli</taxon>
        <taxon>Lactobacillales</taxon>
        <taxon>Lactobacillaceae</taxon>
        <taxon>Agrilactobacillus</taxon>
    </lineage>
</organism>
<dbReference type="PANTHER" id="PTHR46594:SF4">
    <property type="entry name" value="P-TYPE CATION-TRANSPORTING ATPASE"/>
    <property type="match status" value="1"/>
</dbReference>
<dbReference type="STRING" id="1423734.FC83_GL000525"/>
<dbReference type="Pfam" id="PF00403">
    <property type="entry name" value="HMA"/>
    <property type="match status" value="1"/>
</dbReference>
<evidence type="ECO:0000256" key="2">
    <source>
        <dbReference type="ARBA" id="ARBA00022723"/>
    </source>
</evidence>
<dbReference type="RefSeq" id="WP_035455443.1">
    <property type="nucleotide sequence ID" value="NZ_AZGA01000009.1"/>
</dbReference>
<proteinExistence type="predicted"/>
<dbReference type="Gene3D" id="3.30.70.100">
    <property type="match status" value="1"/>
</dbReference>
<feature type="domain" description="HMA" evidence="3">
    <location>
        <begin position="2"/>
        <end position="68"/>
    </location>
</feature>
<dbReference type="InterPro" id="IPR036163">
    <property type="entry name" value="HMA_dom_sf"/>
</dbReference>
<comment type="caution">
    <text evidence="4">The sequence shown here is derived from an EMBL/GenBank/DDBJ whole genome shotgun (WGS) entry which is preliminary data.</text>
</comment>
<keyword evidence="5" id="KW-1185">Reference proteome</keyword>
<sequence>MANVTLVLGALTCPSCLKKIKGALAQTKGVQDVRVLFNAGKAKVRYDSQVVTPEELSDIVKKLGYEVKQVQI</sequence>
<dbReference type="InterPro" id="IPR006121">
    <property type="entry name" value="HMA_dom"/>
</dbReference>
<dbReference type="SUPFAM" id="SSF55008">
    <property type="entry name" value="HMA, heavy metal-associated domain"/>
    <property type="match status" value="1"/>
</dbReference>
<dbReference type="PROSITE" id="PS50846">
    <property type="entry name" value="HMA_2"/>
    <property type="match status" value="1"/>
</dbReference>
<dbReference type="PRINTS" id="PR00942">
    <property type="entry name" value="CUATPASEI"/>
</dbReference>
<dbReference type="InterPro" id="IPR017969">
    <property type="entry name" value="Heavy-metal-associated_CS"/>
</dbReference>
<dbReference type="Proteomes" id="UP000051236">
    <property type="component" value="Unassembled WGS sequence"/>
</dbReference>
<evidence type="ECO:0000256" key="1">
    <source>
        <dbReference type="ARBA" id="ARBA00015313"/>
    </source>
</evidence>